<dbReference type="SUPFAM" id="SSF103473">
    <property type="entry name" value="MFS general substrate transporter"/>
    <property type="match status" value="1"/>
</dbReference>
<proteinExistence type="predicted"/>
<feature type="compositionally biased region" description="Polar residues" evidence="5">
    <location>
        <begin position="183"/>
        <end position="200"/>
    </location>
</feature>
<evidence type="ECO:0000313" key="8">
    <source>
        <dbReference type="EMBL" id="KAI1863663.1"/>
    </source>
</evidence>
<feature type="domain" description="Major facilitator superfamily (MFS) profile" evidence="7">
    <location>
        <begin position="337"/>
        <end position="799"/>
    </location>
</feature>
<keyword evidence="4 6" id="KW-0472">Membrane</keyword>
<feature type="compositionally biased region" description="Basic and acidic residues" evidence="5">
    <location>
        <begin position="67"/>
        <end position="78"/>
    </location>
</feature>
<evidence type="ECO:0000256" key="5">
    <source>
        <dbReference type="SAM" id="MobiDB-lite"/>
    </source>
</evidence>
<dbReference type="PANTHER" id="PTHR42718">
    <property type="entry name" value="MAJOR FACILITATOR SUPERFAMILY MULTIDRUG TRANSPORTER MFSC"/>
    <property type="match status" value="1"/>
</dbReference>
<feature type="compositionally biased region" description="Low complexity" evidence="5">
    <location>
        <begin position="166"/>
        <end position="182"/>
    </location>
</feature>
<reference evidence="8" key="1">
    <citation type="submission" date="2021-03" db="EMBL/GenBank/DDBJ databases">
        <title>Revisited historic fungal species revealed as producer of novel bioactive compounds through whole genome sequencing and comparative genomics.</title>
        <authorList>
            <person name="Vignolle G.A."/>
            <person name="Hochenegger N."/>
            <person name="Mach R.L."/>
            <person name="Mach-Aigner A.R."/>
            <person name="Javad Rahimi M."/>
            <person name="Salim K.A."/>
            <person name="Chan C.M."/>
            <person name="Lim L.B.L."/>
            <person name="Cai F."/>
            <person name="Druzhinina I.S."/>
            <person name="U'Ren J.M."/>
            <person name="Derntl C."/>
        </authorList>
    </citation>
    <scope>NUCLEOTIDE SEQUENCE</scope>
    <source>
        <strain evidence="8">TUCIM 5799</strain>
    </source>
</reference>
<evidence type="ECO:0000259" key="7">
    <source>
        <dbReference type="PROSITE" id="PS50850"/>
    </source>
</evidence>
<evidence type="ECO:0000256" key="4">
    <source>
        <dbReference type="ARBA" id="ARBA00023136"/>
    </source>
</evidence>
<dbReference type="PANTHER" id="PTHR42718:SF1">
    <property type="entry name" value="LOW AFFINITY AMMONIUM TRANSPORTER"/>
    <property type="match status" value="1"/>
</dbReference>
<dbReference type="PROSITE" id="PS50850">
    <property type="entry name" value="MFS"/>
    <property type="match status" value="1"/>
</dbReference>
<feature type="transmembrane region" description="Helical" evidence="6">
    <location>
        <begin position="778"/>
        <end position="796"/>
    </location>
</feature>
<dbReference type="Pfam" id="PF07690">
    <property type="entry name" value="MFS_1"/>
    <property type="match status" value="1"/>
</dbReference>
<feature type="transmembrane region" description="Helical" evidence="6">
    <location>
        <begin position="503"/>
        <end position="525"/>
    </location>
</feature>
<dbReference type="GO" id="GO:0022857">
    <property type="term" value="F:transmembrane transporter activity"/>
    <property type="evidence" value="ECO:0007669"/>
    <property type="project" value="InterPro"/>
</dbReference>
<feature type="transmembrane region" description="Helical" evidence="6">
    <location>
        <begin position="331"/>
        <end position="356"/>
    </location>
</feature>
<feature type="compositionally biased region" description="Low complexity" evidence="5">
    <location>
        <begin position="225"/>
        <end position="236"/>
    </location>
</feature>
<feature type="compositionally biased region" description="Polar residues" evidence="5">
    <location>
        <begin position="264"/>
        <end position="279"/>
    </location>
</feature>
<protein>
    <recommendedName>
        <fullName evidence="7">Major facilitator superfamily (MFS) profile domain-containing protein</fullName>
    </recommendedName>
</protein>
<dbReference type="InterPro" id="IPR036259">
    <property type="entry name" value="MFS_trans_sf"/>
</dbReference>
<feature type="transmembrane region" description="Helical" evidence="6">
    <location>
        <begin position="642"/>
        <end position="661"/>
    </location>
</feature>
<comment type="caution">
    <text evidence="8">The sequence shown here is derived from an EMBL/GenBank/DDBJ whole genome shotgun (WGS) entry which is preliminary data.</text>
</comment>
<gene>
    <name evidence="8" type="ORF">JX265_008880</name>
</gene>
<dbReference type="EMBL" id="JAFIMR010000025">
    <property type="protein sequence ID" value="KAI1863663.1"/>
    <property type="molecule type" value="Genomic_DNA"/>
</dbReference>
<dbReference type="Gene3D" id="1.20.1250.20">
    <property type="entry name" value="MFS general substrate transporter like domains"/>
    <property type="match status" value="2"/>
</dbReference>
<evidence type="ECO:0000313" key="9">
    <source>
        <dbReference type="Proteomes" id="UP000829685"/>
    </source>
</evidence>
<feature type="transmembrane region" description="Helical" evidence="6">
    <location>
        <begin position="698"/>
        <end position="723"/>
    </location>
</feature>
<dbReference type="CDD" id="cd17476">
    <property type="entry name" value="MFS_Amf1_MDR_like"/>
    <property type="match status" value="1"/>
</dbReference>
<feature type="transmembrane region" description="Helical" evidence="6">
    <location>
        <begin position="572"/>
        <end position="590"/>
    </location>
</feature>
<dbReference type="Proteomes" id="UP000829685">
    <property type="component" value="Unassembled WGS sequence"/>
</dbReference>
<dbReference type="OrthoDB" id="2428527at2759"/>
<feature type="compositionally biased region" description="Polar residues" evidence="5">
    <location>
        <begin position="244"/>
        <end position="257"/>
    </location>
</feature>
<feature type="region of interest" description="Disordered" evidence="5">
    <location>
        <begin position="62"/>
        <end position="288"/>
    </location>
</feature>
<feature type="transmembrane region" description="Helical" evidence="6">
    <location>
        <begin position="673"/>
        <end position="692"/>
    </location>
</feature>
<feature type="transmembrane region" description="Helical" evidence="6">
    <location>
        <begin position="735"/>
        <end position="758"/>
    </location>
</feature>
<feature type="transmembrane region" description="Helical" evidence="6">
    <location>
        <begin position="537"/>
        <end position="560"/>
    </location>
</feature>
<evidence type="ECO:0000256" key="2">
    <source>
        <dbReference type="ARBA" id="ARBA00022692"/>
    </source>
</evidence>
<evidence type="ECO:0000256" key="1">
    <source>
        <dbReference type="ARBA" id="ARBA00004141"/>
    </source>
</evidence>
<comment type="subcellular location">
    <subcellularLocation>
        <location evidence="1">Membrane</location>
        <topology evidence="1">Multi-pass membrane protein</topology>
    </subcellularLocation>
</comment>
<evidence type="ECO:0000256" key="3">
    <source>
        <dbReference type="ARBA" id="ARBA00022989"/>
    </source>
</evidence>
<keyword evidence="3 6" id="KW-1133">Transmembrane helix</keyword>
<dbReference type="InterPro" id="IPR020846">
    <property type="entry name" value="MFS_dom"/>
</dbReference>
<feature type="transmembrane region" description="Helical" evidence="6">
    <location>
        <begin position="376"/>
        <end position="394"/>
    </location>
</feature>
<feature type="region of interest" description="Disordered" evidence="5">
    <location>
        <begin position="800"/>
        <end position="842"/>
    </location>
</feature>
<keyword evidence="9" id="KW-1185">Reference proteome</keyword>
<feature type="compositionally biased region" description="Polar residues" evidence="5">
    <location>
        <begin position="88"/>
        <end position="109"/>
    </location>
</feature>
<keyword evidence="2 6" id="KW-0812">Transmembrane</keyword>
<organism evidence="8 9">
    <name type="scientific">Neoarthrinium moseri</name>
    <dbReference type="NCBI Taxonomy" id="1658444"/>
    <lineage>
        <taxon>Eukaryota</taxon>
        <taxon>Fungi</taxon>
        <taxon>Dikarya</taxon>
        <taxon>Ascomycota</taxon>
        <taxon>Pezizomycotina</taxon>
        <taxon>Sordariomycetes</taxon>
        <taxon>Xylariomycetidae</taxon>
        <taxon>Amphisphaeriales</taxon>
        <taxon>Apiosporaceae</taxon>
        <taxon>Neoarthrinium</taxon>
    </lineage>
</organism>
<dbReference type="AlphaFoldDB" id="A0A9P9WH46"/>
<feature type="transmembrane region" description="Helical" evidence="6">
    <location>
        <begin position="610"/>
        <end position="630"/>
    </location>
</feature>
<feature type="transmembrane region" description="Helical" evidence="6">
    <location>
        <begin position="406"/>
        <end position="425"/>
    </location>
</feature>
<accession>A0A9P9WH46</accession>
<sequence>MAVNNDKTARTSRSASPANFHADADLLHATEAMQRAAEAMMAASETFRNRLSASNSYQSYNSGLADQTDRPMSAHEPADVSQAWEADSWTSSTYNQQTVPVTSCPSPQMYTPEGFSTPPFVPPKRRSLPARPVPSASRNSSVGMWRQNDWGSSEFGRVDTLQRVDASSSSNPPTPSFTASSAGNISNISQYQRNSASQVDLRSLGKPIPSYGASSSTTIVDPEQRSPGGSRSSPRGSFDKSRVSAHTISHSDLNATTRKPLRDSNATTLRSSRTGSYHTSPEILDGELTPTSFQIGRHTYLRHETQPDLGAQAEKQLPDKPRKGKPGGPPLALWHEILFVLIIAKAQALMLAGVSQALIPAKIIGDSFGLSKPADLAWFSAAYALTSGTFVLPAGRLGDLFGHRKIFILGFFWFAIWSLITGFALRVHQSGANGVVFFNVCRAIQGIGPALQVPNGQAMLGRAYTPGPRKALVMSLFGASAPFGFVAGGAMASMFAQVATWPWAFWVLAIVCLLFGTASIFILPSSPTRKIEQGESMWVLLDGRGILLGVTGLVFFNFSWNQAAQVSWRTPYTYFLLIISILLLAAFIYAEMHAVHPLVPISAMQSHTNFVLACTAAGWGCFSVWVFYSFQFLEDLRGWTPLLAAASHSPGPVTGLIASLLVARYMMRLGPHWIMLISMCAFFAGSLLMATAPVGQTYWANTLLSVLIMPFGMDMSNPAATILMSNSVAREHQGIAASLVVTVVNYSISTALGFAATIETQVNRTGDDVLRGFRGAQYFGVGLGVLGVVVALAFALSAKNKSGTAGPPSSLSMGGPPGRLVEPHPGEQTSDVEAPPPLPSKG</sequence>
<evidence type="ECO:0000256" key="6">
    <source>
        <dbReference type="SAM" id="Phobius"/>
    </source>
</evidence>
<feature type="transmembrane region" description="Helical" evidence="6">
    <location>
        <begin position="472"/>
        <end position="497"/>
    </location>
</feature>
<name>A0A9P9WH46_9PEZI</name>
<dbReference type="InterPro" id="IPR011701">
    <property type="entry name" value="MFS"/>
</dbReference>
<dbReference type="GO" id="GO:0016020">
    <property type="term" value="C:membrane"/>
    <property type="evidence" value="ECO:0007669"/>
    <property type="project" value="UniProtKB-SubCell"/>
</dbReference>